<dbReference type="Gene3D" id="3.30.450.40">
    <property type="match status" value="1"/>
</dbReference>
<evidence type="ECO:0000256" key="1">
    <source>
        <dbReference type="ARBA" id="ARBA00023015"/>
    </source>
</evidence>
<dbReference type="PROSITE" id="PS51077">
    <property type="entry name" value="HTH_ICLR"/>
    <property type="match status" value="1"/>
</dbReference>
<accession>A5D6C2</accession>
<evidence type="ECO:0000256" key="3">
    <source>
        <dbReference type="ARBA" id="ARBA00023163"/>
    </source>
</evidence>
<dbReference type="GO" id="GO:0003677">
    <property type="term" value="F:DNA binding"/>
    <property type="evidence" value="ECO:0007669"/>
    <property type="project" value="UniProtKB-KW"/>
</dbReference>
<dbReference type="InterPro" id="IPR014757">
    <property type="entry name" value="Tscrpt_reg_IclR_C"/>
</dbReference>
<evidence type="ECO:0000259" key="5">
    <source>
        <dbReference type="PROSITE" id="PS51078"/>
    </source>
</evidence>
<proteinExistence type="predicted"/>
<dbReference type="InterPro" id="IPR050707">
    <property type="entry name" value="HTH_MetabolicPath_Reg"/>
</dbReference>
<dbReference type="InterPro" id="IPR036388">
    <property type="entry name" value="WH-like_DNA-bd_sf"/>
</dbReference>
<dbReference type="EMBL" id="AP009389">
    <property type="protein sequence ID" value="BAF58211.1"/>
    <property type="molecule type" value="Genomic_DNA"/>
</dbReference>
<evidence type="ECO:0000256" key="2">
    <source>
        <dbReference type="ARBA" id="ARBA00023125"/>
    </source>
</evidence>
<evidence type="ECO:0000313" key="7">
    <source>
        <dbReference type="Proteomes" id="UP000006556"/>
    </source>
</evidence>
<keyword evidence="1" id="KW-0805">Transcription regulation</keyword>
<dbReference type="Pfam" id="PF09339">
    <property type="entry name" value="HTH_IclR"/>
    <property type="match status" value="1"/>
</dbReference>
<dbReference type="Gene3D" id="1.10.10.10">
    <property type="entry name" value="Winged helix-like DNA-binding domain superfamily/Winged helix DNA-binding domain"/>
    <property type="match status" value="1"/>
</dbReference>
<keyword evidence="7" id="KW-1185">Reference proteome</keyword>
<reference evidence="7" key="1">
    <citation type="journal article" date="2008" name="Genome Res.">
        <title>The genome of Pelotomaculum thermopropionicum reveals niche-associated evolution in anaerobic microbiota.</title>
        <authorList>
            <person name="Kosaka T."/>
            <person name="Kato S."/>
            <person name="Shimoyama T."/>
            <person name="Ishii S."/>
            <person name="Abe T."/>
            <person name="Watanabe K."/>
        </authorList>
    </citation>
    <scope>NUCLEOTIDE SEQUENCE [LARGE SCALE GENOMIC DNA]</scope>
    <source>
        <strain evidence="7">DSM 13744 / JCM 10971 / SI</strain>
    </source>
</reference>
<evidence type="ECO:0000313" key="6">
    <source>
        <dbReference type="EMBL" id="BAF58211.1"/>
    </source>
</evidence>
<keyword evidence="3" id="KW-0804">Transcription</keyword>
<dbReference type="InterPro" id="IPR036390">
    <property type="entry name" value="WH_DNA-bd_sf"/>
</dbReference>
<dbReference type="SMART" id="SM00346">
    <property type="entry name" value="HTH_ICLR"/>
    <property type="match status" value="1"/>
</dbReference>
<name>A5D6C2_PELTS</name>
<dbReference type="PANTHER" id="PTHR30136:SF24">
    <property type="entry name" value="HTH-TYPE TRANSCRIPTIONAL REPRESSOR ALLR"/>
    <property type="match status" value="1"/>
</dbReference>
<dbReference type="PROSITE" id="PS51078">
    <property type="entry name" value="ICLR_ED"/>
    <property type="match status" value="1"/>
</dbReference>
<dbReference type="PANTHER" id="PTHR30136">
    <property type="entry name" value="HELIX-TURN-HELIX TRANSCRIPTIONAL REGULATOR, ICLR FAMILY"/>
    <property type="match status" value="1"/>
</dbReference>
<dbReference type="InterPro" id="IPR005471">
    <property type="entry name" value="Tscrpt_reg_IclR_N"/>
</dbReference>
<dbReference type="SUPFAM" id="SSF46785">
    <property type="entry name" value="Winged helix' DNA-binding domain"/>
    <property type="match status" value="1"/>
</dbReference>
<organism evidence="6 7">
    <name type="scientific">Pelotomaculum thermopropionicum (strain DSM 13744 / JCM 10971 / SI)</name>
    <dbReference type="NCBI Taxonomy" id="370438"/>
    <lineage>
        <taxon>Bacteria</taxon>
        <taxon>Bacillati</taxon>
        <taxon>Bacillota</taxon>
        <taxon>Clostridia</taxon>
        <taxon>Eubacteriales</taxon>
        <taxon>Desulfotomaculaceae</taxon>
        <taxon>Pelotomaculum</taxon>
    </lineage>
</organism>
<protein>
    <submittedName>
        <fullName evidence="6">Transcriptional regulator</fullName>
    </submittedName>
</protein>
<dbReference type="HOGENOM" id="CLU_062618_5_5_9"/>
<dbReference type="GO" id="GO:0045892">
    <property type="term" value="P:negative regulation of DNA-templated transcription"/>
    <property type="evidence" value="ECO:0007669"/>
    <property type="project" value="TreeGrafter"/>
</dbReference>
<sequence length="235" mass="27105">MLFLEEEKLTLSEIARRVGISKTAAYRMVTTLVEMNFLKKDETKRYQLGHNILRLARMVEQSLKSIAVQVMKELAAKTGESVYLSMSKNCQYYYFIEGVESGQHLKWTVNIGEPNSLLVGSAGKAHVAFRDRKEAEEIVQRARLIPFTPHTIIEKEKLIEELEKIRSQEYSFSWGERYEEAVGISCPIWDSAKKRYAVAVLSIFIPKFRYSDLDLNRYLEPLREAAKKIFLLLGG</sequence>
<evidence type="ECO:0000259" key="4">
    <source>
        <dbReference type="PROSITE" id="PS51077"/>
    </source>
</evidence>
<dbReference type="GO" id="GO:0003700">
    <property type="term" value="F:DNA-binding transcription factor activity"/>
    <property type="evidence" value="ECO:0007669"/>
    <property type="project" value="TreeGrafter"/>
</dbReference>
<dbReference type="eggNOG" id="COG1414">
    <property type="taxonomic scope" value="Bacteria"/>
</dbReference>
<feature type="domain" description="IclR-ED" evidence="5">
    <location>
        <begin position="44"/>
        <end position="235"/>
    </location>
</feature>
<dbReference type="Pfam" id="PF01614">
    <property type="entry name" value="IclR_C"/>
    <property type="match status" value="1"/>
</dbReference>
<dbReference type="AlphaFoldDB" id="A5D6C2"/>
<dbReference type="STRING" id="370438.PTH_0030"/>
<feature type="domain" description="HTH iclR-type" evidence="4">
    <location>
        <begin position="1"/>
        <end position="50"/>
    </location>
</feature>
<gene>
    <name evidence="6" type="primary">IclR</name>
    <name evidence="6" type="ordered locus">PTH_0030</name>
</gene>
<keyword evidence="2" id="KW-0238">DNA-binding</keyword>
<dbReference type="InterPro" id="IPR029016">
    <property type="entry name" value="GAF-like_dom_sf"/>
</dbReference>
<dbReference type="Proteomes" id="UP000006556">
    <property type="component" value="Chromosome"/>
</dbReference>
<dbReference type="SUPFAM" id="SSF55781">
    <property type="entry name" value="GAF domain-like"/>
    <property type="match status" value="1"/>
</dbReference>
<dbReference type="KEGG" id="pth:PTH_0030"/>